<dbReference type="EMBL" id="BKCJ010086477">
    <property type="protein sequence ID" value="GEX04233.1"/>
    <property type="molecule type" value="Genomic_DNA"/>
</dbReference>
<evidence type="ECO:0000313" key="2">
    <source>
        <dbReference type="EMBL" id="GEX04233.1"/>
    </source>
</evidence>
<dbReference type="AlphaFoldDB" id="A0A699H111"/>
<evidence type="ECO:0000256" key="1">
    <source>
        <dbReference type="SAM" id="MobiDB-lite"/>
    </source>
</evidence>
<comment type="caution">
    <text evidence="2">The sequence shown here is derived from an EMBL/GenBank/DDBJ whole genome shotgun (WGS) entry which is preliminary data.</text>
</comment>
<protein>
    <submittedName>
        <fullName evidence="2">Uncharacterized protein</fullName>
    </submittedName>
</protein>
<feature type="region of interest" description="Disordered" evidence="1">
    <location>
        <begin position="435"/>
        <end position="455"/>
    </location>
</feature>
<proteinExistence type="predicted"/>
<sequence length="455" mass="51097">DSYKSGESVHLKPSVTDLYAVKDDDAIIVDKKYENHANSVAGINANKTNDCVDSVLSEKIFVSDEDVEFTLKKVEYNDADGNEAKTSDYVDYVLCDKIFVYDEDVKFSPKNVFVSDQKMFLCDEDVEFSPDNVSVSDEKILVSDENLVDNTVDFDDAHVEEEQIMLVGSFRIGDIVQTGRGKGQAKLNRQPKGSSMYQLLLPKPQYKRAYMVDKFYIFYLEQSLNASSNNALFFIGLPSTKELLDALACHIMVEHVTPRPWTNTLEGFSLGSLLDLHDNSYTRQAIVDNQLNGMARELIKDYKKTKKDLEAVVAREVEPKAKYDGDVVVLDENSVVITFLEEVKTLEDQIKVHEADSKRAEVVAKVVPYVAMKLYYSDKVGQVIGNLVNAAIFHGRCSALEEIAATKEPVDLSKVKCYHLTYEEEYNKTGNTYIRSNTISSKKPPRSPKAGSPSL</sequence>
<gene>
    <name evidence="2" type="ORF">Tci_276208</name>
</gene>
<name>A0A699H111_TANCI</name>
<organism evidence="2">
    <name type="scientific">Tanacetum cinerariifolium</name>
    <name type="common">Dalmatian daisy</name>
    <name type="synonym">Chrysanthemum cinerariifolium</name>
    <dbReference type="NCBI Taxonomy" id="118510"/>
    <lineage>
        <taxon>Eukaryota</taxon>
        <taxon>Viridiplantae</taxon>
        <taxon>Streptophyta</taxon>
        <taxon>Embryophyta</taxon>
        <taxon>Tracheophyta</taxon>
        <taxon>Spermatophyta</taxon>
        <taxon>Magnoliopsida</taxon>
        <taxon>eudicotyledons</taxon>
        <taxon>Gunneridae</taxon>
        <taxon>Pentapetalae</taxon>
        <taxon>asterids</taxon>
        <taxon>campanulids</taxon>
        <taxon>Asterales</taxon>
        <taxon>Asteraceae</taxon>
        <taxon>Asteroideae</taxon>
        <taxon>Anthemideae</taxon>
        <taxon>Anthemidinae</taxon>
        <taxon>Tanacetum</taxon>
    </lineage>
</organism>
<reference evidence="2" key="1">
    <citation type="journal article" date="2019" name="Sci. Rep.">
        <title>Draft genome of Tanacetum cinerariifolium, the natural source of mosquito coil.</title>
        <authorList>
            <person name="Yamashiro T."/>
            <person name="Shiraishi A."/>
            <person name="Satake H."/>
            <person name="Nakayama K."/>
        </authorList>
    </citation>
    <scope>NUCLEOTIDE SEQUENCE</scope>
</reference>
<accession>A0A699H111</accession>
<feature type="non-terminal residue" evidence="2">
    <location>
        <position position="1"/>
    </location>
</feature>